<protein>
    <submittedName>
        <fullName evidence="2 3">Calcium-binding protein E63-1, putative</fullName>
    </submittedName>
</protein>
<dbReference type="VEuPathDB" id="VectorBase:ISCI006763"/>
<evidence type="ECO:0000313" key="4">
    <source>
        <dbReference type="Proteomes" id="UP000001555"/>
    </source>
</evidence>
<dbReference type="EnsemblMetazoa" id="ISCW006763-RA">
    <property type="protein sequence ID" value="ISCW006763-PA"/>
    <property type="gene ID" value="ISCW006763"/>
</dbReference>
<reference evidence="2 4" key="1">
    <citation type="submission" date="2008-03" db="EMBL/GenBank/DDBJ databases">
        <title>Annotation of Ixodes scapularis.</title>
        <authorList>
            <consortium name="Ixodes scapularis Genome Project Consortium"/>
            <person name="Caler E."/>
            <person name="Hannick L.I."/>
            <person name="Bidwell S."/>
            <person name="Joardar V."/>
            <person name="Thiagarajan M."/>
            <person name="Amedeo P."/>
            <person name="Galinsky K.J."/>
            <person name="Schobel S."/>
            <person name="Inman J."/>
            <person name="Hostetler J."/>
            <person name="Miller J."/>
            <person name="Hammond M."/>
            <person name="Megy K."/>
            <person name="Lawson D."/>
            <person name="Kodira C."/>
            <person name="Sutton G."/>
            <person name="Meyer J."/>
            <person name="Hill C.A."/>
            <person name="Birren B."/>
            <person name="Nene V."/>
            <person name="Collins F."/>
            <person name="Alarcon-Chaidez F."/>
            <person name="Wikel S."/>
            <person name="Strausberg R."/>
        </authorList>
    </citation>
    <scope>NUCLEOTIDE SEQUENCE [LARGE SCALE GENOMIC DNA]</scope>
    <source>
        <strain evidence="4">Wikel</strain>
        <strain evidence="2">Wikel colony</strain>
    </source>
</reference>
<dbReference type="InterPro" id="IPR002048">
    <property type="entry name" value="EF_hand_dom"/>
</dbReference>
<dbReference type="EMBL" id="DS732058">
    <property type="protein sequence ID" value="EEC07034.1"/>
    <property type="molecule type" value="Genomic_DNA"/>
</dbReference>
<dbReference type="VEuPathDB" id="VectorBase:ISCW006763"/>
<evidence type="ECO:0000313" key="2">
    <source>
        <dbReference type="EMBL" id="EEC07034.1"/>
    </source>
</evidence>
<accession>B7PKB2</accession>
<dbReference type="Gene3D" id="1.10.238.10">
    <property type="entry name" value="EF-hand"/>
    <property type="match status" value="1"/>
</dbReference>
<dbReference type="STRING" id="6945.B7PKB2"/>
<gene>
    <name evidence="2" type="ORF">IscW_ISCW006763</name>
</gene>
<proteinExistence type="predicted"/>
<keyword evidence="4" id="KW-1185">Reference proteome</keyword>
<dbReference type="InterPro" id="IPR011992">
    <property type="entry name" value="EF-hand-dom_pair"/>
</dbReference>
<name>B7PKB2_IXOSC</name>
<dbReference type="InParanoid" id="B7PKB2"/>
<dbReference type="AlphaFoldDB" id="B7PKB2"/>
<evidence type="ECO:0000259" key="1">
    <source>
        <dbReference type="Pfam" id="PF13833"/>
    </source>
</evidence>
<feature type="domain" description="EF-hand" evidence="1">
    <location>
        <begin position="16"/>
        <end position="50"/>
    </location>
</feature>
<dbReference type="EMBL" id="ABJB011110562">
    <property type="status" value="NOT_ANNOTATED_CDS"/>
    <property type="molecule type" value="Genomic_DNA"/>
</dbReference>
<dbReference type="Proteomes" id="UP000001555">
    <property type="component" value="Unassembled WGS sequence"/>
</dbReference>
<dbReference type="SUPFAM" id="SSF47473">
    <property type="entry name" value="EF-hand"/>
    <property type="match status" value="1"/>
</dbReference>
<reference evidence="3" key="2">
    <citation type="submission" date="2020-05" db="UniProtKB">
        <authorList>
            <consortium name="EnsemblMetazoa"/>
        </authorList>
    </citation>
    <scope>IDENTIFICATION</scope>
    <source>
        <strain evidence="3">wikel</strain>
    </source>
</reference>
<dbReference type="GO" id="GO:0005509">
    <property type="term" value="F:calcium ion binding"/>
    <property type="evidence" value="ECO:0007669"/>
    <property type="project" value="InterPro"/>
</dbReference>
<dbReference type="PaxDb" id="6945-B7PKB2"/>
<dbReference type="HOGENOM" id="CLU_2760623_0_0_1"/>
<evidence type="ECO:0000313" key="3">
    <source>
        <dbReference type="EnsemblMetazoa" id="ISCW006763-PA"/>
    </source>
</evidence>
<dbReference type="Pfam" id="PF13833">
    <property type="entry name" value="EF-hand_8"/>
    <property type="match status" value="1"/>
</dbReference>
<dbReference type="CDD" id="cd00051">
    <property type="entry name" value="EFh"/>
    <property type="match status" value="1"/>
</dbReference>
<organism>
    <name type="scientific">Ixodes scapularis</name>
    <name type="common">Black-legged tick</name>
    <name type="synonym">Deer tick</name>
    <dbReference type="NCBI Taxonomy" id="6945"/>
    <lineage>
        <taxon>Eukaryota</taxon>
        <taxon>Metazoa</taxon>
        <taxon>Ecdysozoa</taxon>
        <taxon>Arthropoda</taxon>
        <taxon>Chelicerata</taxon>
        <taxon>Arachnida</taxon>
        <taxon>Acari</taxon>
        <taxon>Parasitiformes</taxon>
        <taxon>Ixodida</taxon>
        <taxon>Ixodoidea</taxon>
        <taxon>Ixodidae</taxon>
        <taxon>Ixodinae</taxon>
        <taxon>Ixodes</taxon>
    </lineage>
</organism>
<sequence>MGSRDRGNGGVHSAQDELKLAMEMIGEPMSEAQLDSMIRASDIDQDGRINYEGDRRPNVRLNIQSVGKGE</sequence>